<dbReference type="InterPro" id="IPR001753">
    <property type="entry name" value="Enoyl-CoA_hydra/iso"/>
</dbReference>
<dbReference type="Gene3D" id="3.90.226.10">
    <property type="entry name" value="2-enoyl-CoA Hydratase, Chain A, domain 1"/>
    <property type="match status" value="1"/>
</dbReference>
<dbReference type="EMBL" id="BMPI01000028">
    <property type="protein sequence ID" value="GGM45519.1"/>
    <property type="molecule type" value="Genomic_DNA"/>
</dbReference>
<dbReference type="CDD" id="cd06558">
    <property type="entry name" value="crotonase-like"/>
    <property type="match status" value="1"/>
</dbReference>
<evidence type="ECO:0000256" key="1">
    <source>
        <dbReference type="ARBA" id="ARBA00005254"/>
    </source>
</evidence>
<protein>
    <submittedName>
        <fullName evidence="2">Enoyl-CoA hydratase</fullName>
    </submittedName>
</protein>
<dbReference type="PANTHER" id="PTHR42964">
    <property type="entry name" value="ENOYL-COA HYDRATASE"/>
    <property type="match status" value="1"/>
</dbReference>
<dbReference type="InterPro" id="IPR051683">
    <property type="entry name" value="Enoyl-CoA_Hydratase/Isomerase"/>
</dbReference>
<dbReference type="GO" id="GO:0003824">
    <property type="term" value="F:catalytic activity"/>
    <property type="evidence" value="ECO:0007669"/>
    <property type="project" value="UniProtKB-ARBA"/>
</dbReference>
<dbReference type="PANTHER" id="PTHR42964:SF1">
    <property type="entry name" value="POLYKETIDE BIOSYNTHESIS ENOYL-COA HYDRATASE PKSH-RELATED"/>
    <property type="match status" value="1"/>
</dbReference>
<dbReference type="AlphaFoldDB" id="A0A917X063"/>
<accession>A0A917X063</accession>
<dbReference type="RefSeq" id="WP_190252737.1">
    <property type="nucleotide sequence ID" value="NZ_BMPI01000028.1"/>
</dbReference>
<comment type="similarity">
    <text evidence="1">Belongs to the enoyl-CoA hydratase/isomerase family.</text>
</comment>
<reference evidence="2" key="1">
    <citation type="journal article" date="2014" name="Int. J. Syst. Evol. Microbiol.">
        <title>Complete genome sequence of Corynebacterium casei LMG S-19264T (=DSM 44701T), isolated from a smear-ripened cheese.</title>
        <authorList>
            <consortium name="US DOE Joint Genome Institute (JGI-PGF)"/>
            <person name="Walter F."/>
            <person name="Albersmeier A."/>
            <person name="Kalinowski J."/>
            <person name="Ruckert C."/>
        </authorList>
    </citation>
    <scope>NUCLEOTIDE SEQUENCE</scope>
    <source>
        <strain evidence="2">JCM 19831</strain>
    </source>
</reference>
<evidence type="ECO:0000313" key="2">
    <source>
        <dbReference type="EMBL" id="GGM45519.1"/>
    </source>
</evidence>
<evidence type="ECO:0000313" key="3">
    <source>
        <dbReference type="Proteomes" id="UP000642070"/>
    </source>
</evidence>
<dbReference type="SUPFAM" id="SSF52096">
    <property type="entry name" value="ClpP/crotonase"/>
    <property type="match status" value="1"/>
</dbReference>
<organism evidence="2 3">
    <name type="scientific">Dactylosporangium sucinum</name>
    <dbReference type="NCBI Taxonomy" id="1424081"/>
    <lineage>
        <taxon>Bacteria</taxon>
        <taxon>Bacillati</taxon>
        <taxon>Actinomycetota</taxon>
        <taxon>Actinomycetes</taxon>
        <taxon>Micromonosporales</taxon>
        <taxon>Micromonosporaceae</taxon>
        <taxon>Dactylosporangium</taxon>
    </lineage>
</organism>
<reference evidence="2" key="2">
    <citation type="submission" date="2020-09" db="EMBL/GenBank/DDBJ databases">
        <authorList>
            <person name="Sun Q."/>
            <person name="Ohkuma M."/>
        </authorList>
    </citation>
    <scope>NUCLEOTIDE SEQUENCE</scope>
    <source>
        <strain evidence="2">JCM 19831</strain>
    </source>
</reference>
<sequence length="269" mass="29204">MTNGVTNEGIEYDERDGIATIRLNRPDVGNALSRRMRPRLRELWAKVRDDPSVRVVIVTGTGDRHFCTGADVREVADTGTTTSGQGTVAEDIVWSPLQNQVWKPVICAVNGLVAGGGLHFVADADVVVAADHAQFMDTHVSVGQVGAVENIGLARRLPLGTVLRMTLTGKGFRLDAARAYQLGLVDELVPAAGLMDTAWELAVAIAANSPSAVSRSKQAIWGAAERPHQEALEYGWELARQQWTHPDFLEGARAFVQRRPPQWNVEVPA</sequence>
<comment type="caution">
    <text evidence="2">The sequence shown here is derived from an EMBL/GenBank/DDBJ whole genome shotgun (WGS) entry which is preliminary data.</text>
</comment>
<gene>
    <name evidence="2" type="primary">paaG</name>
    <name evidence="2" type="ORF">GCM10007977_053900</name>
</gene>
<keyword evidence="3" id="KW-1185">Reference proteome</keyword>
<proteinExistence type="inferred from homology"/>
<name>A0A917X063_9ACTN</name>
<dbReference type="Proteomes" id="UP000642070">
    <property type="component" value="Unassembled WGS sequence"/>
</dbReference>
<dbReference type="Pfam" id="PF00378">
    <property type="entry name" value="ECH_1"/>
    <property type="match status" value="1"/>
</dbReference>
<dbReference type="InterPro" id="IPR029045">
    <property type="entry name" value="ClpP/crotonase-like_dom_sf"/>
</dbReference>